<evidence type="ECO:0000313" key="2">
    <source>
        <dbReference type="Proteomes" id="UP000182762"/>
    </source>
</evidence>
<proteinExistence type="predicted"/>
<gene>
    <name evidence="1" type="ORF">SAMN02745910_03788</name>
</gene>
<evidence type="ECO:0008006" key="3">
    <source>
        <dbReference type="Google" id="ProtNLM"/>
    </source>
</evidence>
<dbReference type="GeneID" id="93712367"/>
<dbReference type="Pfam" id="PF11553">
    <property type="entry name" value="DUF3231"/>
    <property type="match status" value="2"/>
</dbReference>
<name>A0A1I6BLW2_9BACI</name>
<organism evidence="1 2">
    <name type="scientific">Priestia endophytica DSM 13796</name>
    <dbReference type="NCBI Taxonomy" id="1121089"/>
    <lineage>
        <taxon>Bacteria</taxon>
        <taxon>Bacillati</taxon>
        <taxon>Bacillota</taxon>
        <taxon>Bacilli</taxon>
        <taxon>Bacillales</taxon>
        <taxon>Bacillaceae</taxon>
        <taxon>Priestia</taxon>
    </lineage>
</organism>
<evidence type="ECO:0000313" key="1">
    <source>
        <dbReference type="EMBL" id="SFQ81922.1"/>
    </source>
</evidence>
<accession>A0A1I6BLW2</accession>
<keyword evidence="2" id="KW-1185">Reference proteome</keyword>
<dbReference type="EMBL" id="FOXX01000011">
    <property type="protein sequence ID" value="SFQ81922.1"/>
    <property type="molecule type" value="Genomic_DNA"/>
</dbReference>
<dbReference type="InterPro" id="IPR021617">
    <property type="entry name" value="DUF3231"/>
</dbReference>
<dbReference type="Proteomes" id="UP000182762">
    <property type="component" value="Unassembled WGS sequence"/>
</dbReference>
<sequence>MSSSQHPPITSTELATLWMTYQEKTMILRFLDYFLKYNENEQQLLQLHYDRAVKSLDFIKTVFQAEGAAIPTGFTENDVNTEAPKLYDFMFDLMYFRLMSQIETGLFALYSNMSYRNDIRQFFKRLTSEAQELYDQSTHLLMDAGVISRPPYVSMPKEVHFVKDTNYMDGLKWVSEKRSLNTIEVSLIQHAVDTNLVGMQLMIGFAQVANEQKVRKYFVKGMELSKKIETELGDVLRHSYIEPPATHAGKATTSTVPPFSDKLMMYTTSLLSTFGLGSNAIGGAFSLRSDLPVKMLQLGKDIYNFAKEGGKIMIQHGWMEEPPQIEDRNQLTKG</sequence>
<protein>
    <recommendedName>
        <fullName evidence="3">DUF3231 family protein</fullName>
    </recommendedName>
</protein>
<dbReference type="InterPro" id="IPR012347">
    <property type="entry name" value="Ferritin-like"/>
</dbReference>
<dbReference type="RefSeq" id="WP_061802367.1">
    <property type="nucleotide sequence ID" value="NZ_FOXX01000011.1"/>
</dbReference>
<dbReference type="Gene3D" id="1.20.1260.10">
    <property type="match status" value="2"/>
</dbReference>
<reference evidence="1 2" key="1">
    <citation type="submission" date="2016-10" db="EMBL/GenBank/DDBJ databases">
        <authorList>
            <person name="Varghese N."/>
            <person name="Submissions S."/>
        </authorList>
    </citation>
    <scope>NUCLEOTIDE SEQUENCE [LARGE SCALE GENOMIC DNA]</scope>
    <source>
        <strain evidence="1 2">DSM 13796</strain>
    </source>
</reference>
<comment type="caution">
    <text evidence="1">The sequence shown here is derived from an EMBL/GenBank/DDBJ whole genome shotgun (WGS) entry which is preliminary data.</text>
</comment>